<organism evidence="3 4">
    <name type="scientific">Albugo candida</name>
    <dbReference type="NCBI Taxonomy" id="65357"/>
    <lineage>
        <taxon>Eukaryota</taxon>
        <taxon>Sar</taxon>
        <taxon>Stramenopiles</taxon>
        <taxon>Oomycota</taxon>
        <taxon>Peronosporomycetes</taxon>
        <taxon>Albuginales</taxon>
        <taxon>Albuginaceae</taxon>
        <taxon>Albugo</taxon>
    </lineage>
</organism>
<dbReference type="OrthoDB" id="2401965at2759"/>
<dbReference type="InterPro" id="IPR013126">
    <property type="entry name" value="Hsp_70_fam"/>
</dbReference>
<dbReference type="Gene3D" id="3.30.420.40">
    <property type="match status" value="2"/>
</dbReference>
<dbReference type="InParanoid" id="A0A024FYL8"/>
<dbReference type="STRING" id="65357.A0A024FYL8"/>
<dbReference type="PANTHER" id="PTHR19375">
    <property type="entry name" value="HEAT SHOCK PROTEIN 70KDA"/>
    <property type="match status" value="1"/>
</dbReference>
<dbReference type="PRINTS" id="PR00301">
    <property type="entry name" value="HEATSHOCK70"/>
</dbReference>
<dbReference type="SUPFAM" id="SSF53067">
    <property type="entry name" value="Actin-like ATPase domain"/>
    <property type="match status" value="2"/>
</dbReference>
<keyword evidence="2" id="KW-0067">ATP-binding</keyword>
<keyword evidence="1" id="KW-0547">Nucleotide-binding</keyword>
<comment type="caution">
    <text evidence="3">The sequence shown here is derived from an EMBL/GenBank/DDBJ whole genome shotgun (WGS) entry which is preliminary data.</text>
</comment>
<dbReference type="PROSITE" id="PS01036">
    <property type="entry name" value="HSP70_3"/>
    <property type="match status" value="1"/>
</dbReference>
<evidence type="ECO:0000256" key="1">
    <source>
        <dbReference type="ARBA" id="ARBA00022741"/>
    </source>
</evidence>
<protein>
    <submittedName>
        <fullName evidence="3">Uncharacterized protein</fullName>
    </submittedName>
</protein>
<dbReference type="GO" id="GO:0005524">
    <property type="term" value="F:ATP binding"/>
    <property type="evidence" value="ECO:0007669"/>
    <property type="project" value="UniProtKB-KW"/>
</dbReference>
<dbReference type="Proteomes" id="UP000053237">
    <property type="component" value="Unassembled WGS sequence"/>
</dbReference>
<dbReference type="Gene3D" id="3.30.30.30">
    <property type="match status" value="1"/>
</dbReference>
<evidence type="ECO:0000313" key="4">
    <source>
        <dbReference type="Proteomes" id="UP000053237"/>
    </source>
</evidence>
<dbReference type="EMBL" id="CAIX01001974">
    <property type="protein sequence ID" value="CCI11769.1"/>
    <property type="molecule type" value="Genomic_DNA"/>
</dbReference>
<name>A0A024FYL8_9STRA</name>
<dbReference type="AlphaFoldDB" id="A0A024FYL8"/>
<evidence type="ECO:0000256" key="2">
    <source>
        <dbReference type="ARBA" id="ARBA00022840"/>
    </source>
</evidence>
<sequence>MDHTIPFLPEILVGRQARAYRTKDPHHTIYNAKRFIGRSYNESIQAAKPYGFSIEPIRNESATTSESLPGPCFSLNVSGHPSCVSPIDIGSLIIRHLHSMAREFVKHNQLDRVVIAVPVDFKAAQRRATVQAYEKAGLKVARVLEEPTAAAIAYGLHQTPNVNFILVFDFGGGTLDVSLLFVRSGSISVVDTLGDNNLGGEDLDNLVSNHLISQLEALIGMKLAESSSEVMETDSEKTEDPDQLPCTIAGIRRAAEILKRKLSYTHTAIASCIVQEPGGKLIAQDNRVEISMSRDEFETLCESILERVLLPVRQILRDNNMDPNSIDEVVLVGGSSRIPWIHTQLEELFGKQPRITIDPDVAVAFGAARTLD</sequence>
<dbReference type="InterPro" id="IPR043129">
    <property type="entry name" value="ATPase_NBD"/>
</dbReference>
<proteinExistence type="predicted"/>
<evidence type="ECO:0000313" key="3">
    <source>
        <dbReference type="EMBL" id="CCI11769.1"/>
    </source>
</evidence>
<accession>A0A024FYL8</accession>
<dbReference type="GO" id="GO:0140662">
    <property type="term" value="F:ATP-dependent protein folding chaperone"/>
    <property type="evidence" value="ECO:0007669"/>
    <property type="project" value="InterPro"/>
</dbReference>
<keyword evidence="4" id="KW-1185">Reference proteome</keyword>
<dbReference type="Pfam" id="PF00012">
    <property type="entry name" value="HSP70"/>
    <property type="match status" value="1"/>
</dbReference>
<dbReference type="Gene3D" id="3.90.640.10">
    <property type="entry name" value="Actin, Chain A, domain 4"/>
    <property type="match status" value="1"/>
</dbReference>
<dbReference type="InterPro" id="IPR018181">
    <property type="entry name" value="Heat_shock_70_CS"/>
</dbReference>
<reference evidence="3 4" key="1">
    <citation type="submission" date="2012-05" db="EMBL/GenBank/DDBJ databases">
        <title>Recombination and specialization in a pathogen metapopulation.</title>
        <authorList>
            <person name="Gardiner A."/>
            <person name="Kemen E."/>
            <person name="Schultz-Larsen T."/>
            <person name="MacLean D."/>
            <person name="Van Oosterhout C."/>
            <person name="Jones J.D.G."/>
        </authorList>
    </citation>
    <scope>NUCLEOTIDE SEQUENCE [LARGE SCALE GENOMIC DNA]</scope>
    <source>
        <strain evidence="3 4">Ac Nc2</strain>
    </source>
</reference>
<dbReference type="PROSITE" id="PS00329">
    <property type="entry name" value="HSP70_2"/>
    <property type="match status" value="1"/>
</dbReference>
<gene>
    <name evidence="3" type="ORF">BN9_134450</name>
</gene>